<keyword evidence="2" id="KW-1185">Reference proteome</keyword>
<organism evidence="1 2">
    <name type="scientific">Thiorhodococcus mannitoliphagus</name>
    <dbReference type="NCBI Taxonomy" id="329406"/>
    <lineage>
        <taxon>Bacteria</taxon>
        <taxon>Pseudomonadati</taxon>
        <taxon>Pseudomonadota</taxon>
        <taxon>Gammaproteobacteria</taxon>
        <taxon>Chromatiales</taxon>
        <taxon>Chromatiaceae</taxon>
        <taxon>Thiorhodococcus</taxon>
    </lineage>
</organism>
<reference evidence="2" key="1">
    <citation type="journal article" date="2020" name="Microbiol. Resour. Announc.">
        <title>Draft Genome Sequences of Thiorhodococcus mannitoliphagus and Thiorhodococcus minor, Purple Sulfur Photosynthetic Bacteria in the Gammaproteobacterial Family Chromatiaceae.</title>
        <authorList>
            <person name="Aviles F.A."/>
            <person name="Meyer T.E."/>
            <person name="Kyndt J.A."/>
        </authorList>
    </citation>
    <scope>NUCLEOTIDE SEQUENCE [LARGE SCALE GENOMIC DNA]</scope>
    <source>
        <strain evidence="2">DSM 18266</strain>
    </source>
</reference>
<protein>
    <submittedName>
        <fullName evidence="1">Uncharacterized protein</fullName>
    </submittedName>
</protein>
<gene>
    <name evidence="1" type="ORF">G3480_24190</name>
</gene>
<name>A0A6P1E2Q6_9GAMM</name>
<sequence length="120" mass="13284">MACATQAVDLDAQTEQLLVDAVEAAANLDLYNARCRGDVSGRATDNLNKAMVGKLRTTVLSVQDDLFPEHSYRRVQRRLEADFIARLRDMKGCDGAKESALPDSLKEDYQEKLSAIRALP</sequence>
<dbReference type="AlphaFoldDB" id="A0A6P1E2Q6"/>
<evidence type="ECO:0000313" key="2">
    <source>
        <dbReference type="Proteomes" id="UP000471640"/>
    </source>
</evidence>
<dbReference type="Proteomes" id="UP000471640">
    <property type="component" value="Unassembled WGS sequence"/>
</dbReference>
<proteinExistence type="predicted"/>
<dbReference type="EMBL" id="JAAIJR010000191">
    <property type="protein sequence ID" value="NEX23356.1"/>
    <property type="molecule type" value="Genomic_DNA"/>
</dbReference>
<accession>A0A6P1E2Q6</accession>
<comment type="caution">
    <text evidence="1">The sequence shown here is derived from an EMBL/GenBank/DDBJ whole genome shotgun (WGS) entry which is preliminary data.</text>
</comment>
<evidence type="ECO:0000313" key="1">
    <source>
        <dbReference type="EMBL" id="NEX23356.1"/>
    </source>
</evidence>
<reference evidence="1 2" key="2">
    <citation type="submission" date="2020-02" db="EMBL/GenBank/DDBJ databases">
        <title>Genome sequences of Thiorhodococcus mannitoliphagus and Thiorhodococcus minor, purple sulfur photosynthetic bacteria in the gammaproteobacterial family, Chromatiaceae.</title>
        <authorList>
            <person name="Aviles F.A."/>
            <person name="Meyer T.E."/>
            <person name="Kyndt J.A."/>
        </authorList>
    </citation>
    <scope>NUCLEOTIDE SEQUENCE [LARGE SCALE GENOMIC DNA]</scope>
    <source>
        <strain evidence="1 2">DSM 18266</strain>
    </source>
</reference>